<dbReference type="GO" id="GO:0005829">
    <property type="term" value="C:cytosol"/>
    <property type="evidence" value="ECO:0007669"/>
    <property type="project" value="TreeGrafter"/>
</dbReference>
<dbReference type="InterPro" id="IPR005632">
    <property type="entry name" value="Chaperone_Skp"/>
</dbReference>
<name>A0A318KVX6_9NEIS</name>
<dbReference type="SMART" id="SM00935">
    <property type="entry name" value="OmpH"/>
    <property type="match status" value="1"/>
</dbReference>
<keyword evidence="5" id="KW-1185">Reference proteome</keyword>
<dbReference type="PANTHER" id="PTHR35089">
    <property type="entry name" value="CHAPERONE PROTEIN SKP"/>
    <property type="match status" value="1"/>
</dbReference>
<evidence type="ECO:0000313" key="4">
    <source>
        <dbReference type="EMBL" id="PXX81970.1"/>
    </source>
</evidence>
<proteinExistence type="inferred from homology"/>
<dbReference type="InterPro" id="IPR024930">
    <property type="entry name" value="Skp_dom_sf"/>
</dbReference>
<dbReference type="SUPFAM" id="SSF111384">
    <property type="entry name" value="OmpH-like"/>
    <property type="match status" value="1"/>
</dbReference>
<evidence type="ECO:0000256" key="3">
    <source>
        <dbReference type="SAM" id="SignalP"/>
    </source>
</evidence>
<evidence type="ECO:0000256" key="1">
    <source>
        <dbReference type="ARBA" id="ARBA00022729"/>
    </source>
</evidence>
<feature type="signal peptide" evidence="3">
    <location>
        <begin position="1"/>
        <end position="29"/>
    </location>
</feature>
<keyword evidence="1 3" id="KW-0732">Signal</keyword>
<dbReference type="PIRSF" id="PIRSF002094">
    <property type="entry name" value="OMP26_Skp"/>
    <property type="match status" value="1"/>
</dbReference>
<feature type="chain" id="PRO_5016248423" evidence="3">
    <location>
        <begin position="30"/>
        <end position="170"/>
    </location>
</feature>
<dbReference type="AlphaFoldDB" id="A0A318KVX6"/>
<dbReference type="PANTHER" id="PTHR35089:SF1">
    <property type="entry name" value="CHAPERONE PROTEIN SKP"/>
    <property type="match status" value="1"/>
</dbReference>
<evidence type="ECO:0000313" key="5">
    <source>
        <dbReference type="Proteomes" id="UP000247555"/>
    </source>
</evidence>
<protein>
    <submittedName>
        <fullName evidence="4">Periplasmic chaperone for outer membrane proteins Skp</fullName>
    </submittedName>
</protein>
<reference evidence="4 5" key="1">
    <citation type="submission" date="2018-05" db="EMBL/GenBank/DDBJ databases">
        <title>Genomic Encyclopedia of Type Strains, Phase IV (KMG-IV): sequencing the most valuable type-strain genomes for metagenomic binning, comparative biology and taxonomic classification.</title>
        <authorList>
            <person name="Goeker M."/>
        </authorList>
    </citation>
    <scope>NUCLEOTIDE SEQUENCE [LARGE SCALE GENOMIC DNA]</scope>
    <source>
        <strain evidence="4 5">DSM 29661</strain>
    </source>
</reference>
<evidence type="ECO:0000256" key="2">
    <source>
        <dbReference type="PIRNR" id="PIRNR002094"/>
    </source>
</evidence>
<sequence>MMSKLALLWRALMASLVLAMLWLAVPAMADELRLGYVDTERVYREATAAVKAQQRLKAEFAPREAELADMARRARELKQTLDAGKLSDAERRTRERELQALDRDFQAKQLEFRQEFGQRRTEEFAAIQQRANQVIRDLARSERFDLILQDVVYVSPRFDITERVLKALDD</sequence>
<dbReference type="Gene3D" id="3.30.910.20">
    <property type="entry name" value="Skp domain"/>
    <property type="match status" value="1"/>
</dbReference>
<comment type="caution">
    <text evidence="4">The sequence shown here is derived from an EMBL/GenBank/DDBJ whole genome shotgun (WGS) entry which is preliminary data.</text>
</comment>
<comment type="similarity">
    <text evidence="2">Belongs to the skp family.</text>
</comment>
<dbReference type="Proteomes" id="UP000247555">
    <property type="component" value="Unassembled WGS sequence"/>
</dbReference>
<dbReference type="RefSeq" id="WP_245906778.1">
    <property type="nucleotide sequence ID" value="NZ_QJKI01000001.1"/>
</dbReference>
<gene>
    <name evidence="4" type="ORF">DFR34_101202</name>
</gene>
<dbReference type="GO" id="GO:0051082">
    <property type="term" value="F:unfolded protein binding"/>
    <property type="evidence" value="ECO:0007669"/>
    <property type="project" value="InterPro"/>
</dbReference>
<dbReference type="Pfam" id="PF03938">
    <property type="entry name" value="OmpH"/>
    <property type="match status" value="1"/>
</dbReference>
<organism evidence="4 5">
    <name type="scientific">Rivihabitans pingtungensis</name>
    <dbReference type="NCBI Taxonomy" id="1054498"/>
    <lineage>
        <taxon>Bacteria</taxon>
        <taxon>Pseudomonadati</taxon>
        <taxon>Pseudomonadota</taxon>
        <taxon>Betaproteobacteria</taxon>
        <taxon>Neisseriales</taxon>
        <taxon>Aquaspirillaceae</taxon>
        <taxon>Rivihabitans</taxon>
    </lineage>
</organism>
<dbReference type="EMBL" id="QJKI01000001">
    <property type="protein sequence ID" value="PXX81970.1"/>
    <property type="molecule type" value="Genomic_DNA"/>
</dbReference>
<accession>A0A318KVX6</accession>
<dbReference type="GO" id="GO:0050821">
    <property type="term" value="P:protein stabilization"/>
    <property type="evidence" value="ECO:0007669"/>
    <property type="project" value="TreeGrafter"/>
</dbReference>